<proteinExistence type="predicted"/>
<dbReference type="AlphaFoldDB" id="A0A7J6L7H2"/>
<dbReference type="OrthoDB" id="3366823at2759"/>
<protein>
    <submittedName>
        <fullName evidence="2">Uncharacterized protein</fullName>
    </submittedName>
</protein>
<evidence type="ECO:0000313" key="2">
    <source>
        <dbReference type="EMBL" id="KAF4655147.1"/>
    </source>
</evidence>
<keyword evidence="3" id="KW-1185">Reference proteome</keyword>
<feature type="region of interest" description="Disordered" evidence="1">
    <location>
        <begin position="154"/>
        <end position="177"/>
    </location>
</feature>
<reference evidence="2 3" key="1">
    <citation type="submission" date="2020-04" db="EMBL/GenBank/DDBJ databases">
        <title>Perkinsus chesapeaki whole genome sequence.</title>
        <authorList>
            <person name="Bogema D.R."/>
        </authorList>
    </citation>
    <scope>NUCLEOTIDE SEQUENCE [LARGE SCALE GENOMIC DNA]</scope>
    <source>
        <strain evidence="2">ATCC PRA-425</strain>
    </source>
</reference>
<evidence type="ECO:0000256" key="1">
    <source>
        <dbReference type="SAM" id="MobiDB-lite"/>
    </source>
</evidence>
<dbReference type="Proteomes" id="UP000591131">
    <property type="component" value="Unassembled WGS sequence"/>
</dbReference>
<dbReference type="EMBL" id="JAAPAO010000675">
    <property type="protein sequence ID" value="KAF4655147.1"/>
    <property type="molecule type" value="Genomic_DNA"/>
</dbReference>
<comment type="caution">
    <text evidence="2">The sequence shown here is derived from an EMBL/GenBank/DDBJ whole genome shotgun (WGS) entry which is preliminary data.</text>
</comment>
<name>A0A7J6L7H2_PERCH</name>
<gene>
    <name evidence="2" type="ORF">FOL47_009559</name>
</gene>
<sequence>MISSNDAFRNKLLEDNKAEEDAKNKKRLIQAKKKEKYRLRQRAINKANNNNNTAVVDDKDDELGGDVINIASLGYRDRVLERKKGSMGMWPPAAVYTMPFGYRSHIRLLFIPTVIVSTLPLLRSRMQQWVHTTLFHSWFSPYWGNYPEESSHSVESSTFSNNGVTDERHSDGNALSR</sequence>
<accession>A0A7J6L7H2</accession>
<evidence type="ECO:0000313" key="3">
    <source>
        <dbReference type="Proteomes" id="UP000591131"/>
    </source>
</evidence>
<organism evidence="2 3">
    <name type="scientific">Perkinsus chesapeaki</name>
    <name type="common">Clam parasite</name>
    <name type="synonym">Perkinsus andrewsi</name>
    <dbReference type="NCBI Taxonomy" id="330153"/>
    <lineage>
        <taxon>Eukaryota</taxon>
        <taxon>Sar</taxon>
        <taxon>Alveolata</taxon>
        <taxon>Perkinsozoa</taxon>
        <taxon>Perkinsea</taxon>
        <taxon>Perkinsida</taxon>
        <taxon>Perkinsidae</taxon>
        <taxon>Perkinsus</taxon>
    </lineage>
</organism>